<accession>A0A369AUZ3</accession>
<name>A0A369AUZ3_9ENTE</name>
<keyword evidence="4" id="KW-1185">Reference proteome</keyword>
<protein>
    <submittedName>
        <fullName evidence="3">Uncharacterized protein</fullName>
    </submittedName>
</protein>
<dbReference type="SUPFAM" id="SSF55811">
    <property type="entry name" value="Nudix"/>
    <property type="match status" value="1"/>
</dbReference>
<proteinExistence type="predicted"/>
<keyword evidence="2" id="KW-0378">Hydrolase</keyword>
<evidence type="ECO:0000256" key="1">
    <source>
        <dbReference type="ARBA" id="ARBA00001946"/>
    </source>
</evidence>
<dbReference type="Pfam" id="PF00293">
    <property type="entry name" value="NUDIX"/>
    <property type="match status" value="1"/>
</dbReference>
<dbReference type="PROSITE" id="PS00893">
    <property type="entry name" value="NUDIX_BOX"/>
    <property type="match status" value="1"/>
</dbReference>
<gene>
    <name evidence="3" type="ORF">CBF32_08770</name>
</gene>
<dbReference type="PANTHER" id="PTHR43046:SF14">
    <property type="entry name" value="MUTT_NUDIX FAMILY PROTEIN"/>
    <property type="match status" value="1"/>
</dbReference>
<dbReference type="Proteomes" id="UP000288197">
    <property type="component" value="Unassembled WGS sequence"/>
</dbReference>
<comment type="cofactor">
    <cofactor evidence="1">
        <name>Mg(2+)</name>
        <dbReference type="ChEBI" id="CHEBI:18420"/>
    </cofactor>
</comment>
<dbReference type="OrthoDB" id="9008185at2"/>
<dbReference type="CDD" id="cd04688">
    <property type="entry name" value="NUDIX_Hydrolase"/>
    <property type="match status" value="1"/>
</dbReference>
<sequence>MTDIRVELGLSKFDVRACGLLRHQGDLLVSTEVDGTQTLSGGAIKIGETSEEAVIREFKEETNLDVEVNRLVAIVENFFTYENKPYQQIIFVYELTLKEPSQKIKCLEKVNVHWEKENEVNNLKPVVLNEIVQLKDNQLKHFVNKD</sequence>
<dbReference type="GeneID" id="63146797"/>
<reference evidence="3 4" key="1">
    <citation type="submission" date="2017-05" db="EMBL/GenBank/DDBJ databases">
        <title>Vagococcus spp. assemblies.</title>
        <authorList>
            <person name="Gulvik C.A."/>
        </authorList>
    </citation>
    <scope>NUCLEOTIDE SEQUENCE [LARGE SCALE GENOMIC DNA]</scope>
    <source>
        <strain evidence="3 4">NCFB 2497</strain>
    </source>
</reference>
<evidence type="ECO:0000313" key="4">
    <source>
        <dbReference type="Proteomes" id="UP000288197"/>
    </source>
</evidence>
<dbReference type="RefSeq" id="WP_114289933.1">
    <property type="nucleotide sequence ID" value="NZ_CP081459.1"/>
</dbReference>
<dbReference type="AlphaFoldDB" id="A0A369AUZ3"/>
<dbReference type="InterPro" id="IPR015797">
    <property type="entry name" value="NUDIX_hydrolase-like_dom_sf"/>
</dbReference>
<dbReference type="EMBL" id="NGJX01000008">
    <property type="protein sequence ID" value="RSU01227.1"/>
    <property type="molecule type" value="Genomic_DNA"/>
</dbReference>
<dbReference type="InterPro" id="IPR020084">
    <property type="entry name" value="NUDIX_hydrolase_CS"/>
</dbReference>
<dbReference type="Gene3D" id="3.90.79.10">
    <property type="entry name" value="Nucleoside Triphosphate Pyrophosphohydrolase"/>
    <property type="match status" value="1"/>
</dbReference>
<organism evidence="3 4">
    <name type="scientific">Vagococcus fluvialis</name>
    <dbReference type="NCBI Taxonomy" id="2738"/>
    <lineage>
        <taxon>Bacteria</taxon>
        <taxon>Bacillati</taxon>
        <taxon>Bacillota</taxon>
        <taxon>Bacilli</taxon>
        <taxon>Lactobacillales</taxon>
        <taxon>Enterococcaceae</taxon>
        <taxon>Vagococcus</taxon>
    </lineage>
</organism>
<evidence type="ECO:0000256" key="2">
    <source>
        <dbReference type="ARBA" id="ARBA00022801"/>
    </source>
</evidence>
<evidence type="ECO:0000313" key="3">
    <source>
        <dbReference type="EMBL" id="RSU01227.1"/>
    </source>
</evidence>
<dbReference type="InterPro" id="IPR000086">
    <property type="entry name" value="NUDIX_hydrolase_dom"/>
</dbReference>
<dbReference type="PANTHER" id="PTHR43046">
    <property type="entry name" value="GDP-MANNOSE MANNOSYL HYDROLASE"/>
    <property type="match status" value="1"/>
</dbReference>
<dbReference type="PROSITE" id="PS51462">
    <property type="entry name" value="NUDIX"/>
    <property type="match status" value="1"/>
</dbReference>
<dbReference type="GO" id="GO:0016787">
    <property type="term" value="F:hydrolase activity"/>
    <property type="evidence" value="ECO:0007669"/>
    <property type="project" value="UniProtKB-KW"/>
</dbReference>
<comment type="caution">
    <text evidence="3">The sequence shown here is derived from an EMBL/GenBank/DDBJ whole genome shotgun (WGS) entry which is preliminary data.</text>
</comment>